<reference evidence="2 3" key="1">
    <citation type="submission" date="2020-08" db="EMBL/GenBank/DDBJ databases">
        <title>Genomic Encyclopedia of Type Strains, Phase IV (KMG-IV): sequencing the most valuable type-strain genomes for metagenomic binning, comparative biology and taxonomic classification.</title>
        <authorList>
            <person name="Goeker M."/>
        </authorList>
    </citation>
    <scope>NUCLEOTIDE SEQUENCE [LARGE SCALE GENOMIC DNA]</scope>
    <source>
        <strain evidence="2 3">DSM 19979</strain>
    </source>
</reference>
<protein>
    <recommendedName>
        <fullName evidence="4">DUF465 domain-containing protein</fullName>
    </recommendedName>
</protein>
<proteinExistence type="predicted"/>
<dbReference type="InterPro" id="IPR038444">
    <property type="entry name" value="DUF465_sf"/>
</dbReference>
<accession>A0A840AIQ0</accession>
<evidence type="ECO:0008006" key="4">
    <source>
        <dbReference type="Google" id="ProtNLM"/>
    </source>
</evidence>
<dbReference type="InterPro" id="IPR007420">
    <property type="entry name" value="DUF465"/>
</dbReference>
<dbReference type="RefSeq" id="WP_184386168.1">
    <property type="nucleotide sequence ID" value="NZ_JACIDJ010000007.1"/>
</dbReference>
<gene>
    <name evidence="2" type="ORF">GGQ83_003402</name>
</gene>
<evidence type="ECO:0000313" key="3">
    <source>
        <dbReference type="Proteomes" id="UP000553193"/>
    </source>
</evidence>
<dbReference type="Pfam" id="PF04325">
    <property type="entry name" value="DUF465"/>
    <property type="match status" value="1"/>
</dbReference>
<comment type="caution">
    <text evidence="2">The sequence shown here is derived from an EMBL/GenBank/DDBJ whole genome shotgun (WGS) entry which is preliminary data.</text>
</comment>
<dbReference type="Gene3D" id="6.10.280.50">
    <property type="match status" value="1"/>
</dbReference>
<evidence type="ECO:0000256" key="1">
    <source>
        <dbReference type="SAM" id="Coils"/>
    </source>
</evidence>
<dbReference type="AlphaFoldDB" id="A0A840AIQ0"/>
<sequence length="56" mass="6629">MIHAPRLNALETRHANLEQRIAQEGARPRPDDGALARLKREKLQLKEEMERLRRMN</sequence>
<dbReference type="EMBL" id="JACIDJ010000007">
    <property type="protein sequence ID" value="MBB3899935.1"/>
    <property type="molecule type" value="Genomic_DNA"/>
</dbReference>
<evidence type="ECO:0000313" key="2">
    <source>
        <dbReference type="EMBL" id="MBB3899935.1"/>
    </source>
</evidence>
<organism evidence="2 3">
    <name type="scientific">Roseococcus suduntuyensis</name>
    <dbReference type="NCBI Taxonomy" id="455361"/>
    <lineage>
        <taxon>Bacteria</taxon>
        <taxon>Pseudomonadati</taxon>
        <taxon>Pseudomonadota</taxon>
        <taxon>Alphaproteobacteria</taxon>
        <taxon>Acetobacterales</taxon>
        <taxon>Roseomonadaceae</taxon>
        <taxon>Roseococcus</taxon>
    </lineage>
</organism>
<keyword evidence="1" id="KW-0175">Coiled coil</keyword>
<feature type="coiled-coil region" evidence="1">
    <location>
        <begin position="7"/>
        <end position="55"/>
    </location>
</feature>
<name>A0A840AIQ0_9PROT</name>
<dbReference type="Proteomes" id="UP000553193">
    <property type="component" value="Unassembled WGS sequence"/>
</dbReference>
<keyword evidence="3" id="KW-1185">Reference proteome</keyword>